<reference evidence="1" key="2">
    <citation type="journal article" date="2020" name="Nat. Commun.">
        <title>Large-scale genome sequencing of mycorrhizal fungi provides insights into the early evolution of symbiotic traits.</title>
        <authorList>
            <person name="Miyauchi S."/>
            <person name="Kiss E."/>
            <person name="Kuo A."/>
            <person name="Drula E."/>
            <person name="Kohler A."/>
            <person name="Sanchez-Garcia M."/>
            <person name="Morin E."/>
            <person name="Andreopoulos B."/>
            <person name="Barry K.W."/>
            <person name="Bonito G."/>
            <person name="Buee M."/>
            <person name="Carver A."/>
            <person name="Chen C."/>
            <person name="Cichocki N."/>
            <person name="Clum A."/>
            <person name="Culley D."/>
            <person name="Crous P.W."/>
            <person name="Fauchery L."/>
            <person name="Girlanda M."/>
            <person name="Hayes R.D."/>
            <person name="Keri Z."/>
            <person name="LaButti K."/>
            <person name="Lipzen A."/>
            <person name="Lombard V."/>
            <person name="Magnuson J."/>
            <person name="Maillard F."/>
            <person name="Murat C."/>
            <person name="Nolan M."/>
            <person name="Ohm R.A."/>
            <person name="Pangilinan J."/>
            <person name="Pereira M.F."/>
            <person name="Perotto S."/>
            <person name="Peter M."/>
            <person name="Pfister S."/>
            <person name="Riley R."/>
            <person name="Sitrit Y."/>
            <person name="Stielow J.B."/>
            <person name="Szollosi G."/>
            <person name="Zifcakova L."/>
            <person name="Stursova M."/>
            <person name="Spatafora J.W."/>
            <person name="Tedersoo L."/>
            <person name="Vaario L.M."/>
            <person name="Yamada A."/>
            <person name="Yan M."/>
            <person name="Wang P."/>
            <person name="Xu J."/>
            <person name="Bruns T."/>
            <person name="Baldrian P."/>
            <person name="Vilgalys R."/>
            <person name="Dunand C."/>
            <person name="Henrissat B."/>
            <person name="Grigoriev I.V."/>
            <person name="Hibbett D."/>
            <person name="Nagy L.G."/>
            <person name="Martin F.M."/>
        </authorList>
    </citation>
    <scope>NUCLEOTIDE SEQUENCE</scope>
    <source>
        <strain evidence="1">P2</strain>
    </source>
</reference>
<dbReference type="Proteomes" id="UP000886501">
    <property type="component" value="Unassembled WGS sequence"/>
</dbReference>
<reference evidence="1" key="1">
    <citation type="submission" date="2019-10" db="EMBL/GenBank/DDBJ databases">
        <authorList>
            <consortium name="DOE Joint Genome Institute"/>
            <person name="Kuo A."/>
            <person name="Miyauchi S."/>
            <person name="Kiss E."/>
            <person name="Drula E."/>
            <person name="Kohler A."/>
            <person name="Sanchez-Garcia M."/>
            <person name="Andreopoulos B."/>
            <person name="Barry K.W."/>
            <person name="Bonito G."/>
            <person name="Buee M."/>
            <person name="Carver A."/>
            <person name="Chen C."/>
            <person name="Cichocki N."/>
            <person name="Clum A."/>
            <person name="Culley D."/>
            <person name="Crous P.W."/>
            <person name="Fauchery L."/>
            <person name="Girlanda M."/>
            <person name="Hayes R."/>
            <person name="Keri Z."/>
            <person name="Labutti K."/>
            <person name="Lipzen A."/>
            <person name="Lombard V."/>
            <person name="Magnuson J."/>
            <person name="Maillard F."/>
            <person name="Morin E."/>
            <person name="Murat C."/>
            <person name="Nolan M."/>
            <person name="Ohm R."/>
            <person name="Pangilinan J."/>
            <person name="Pereira M."/>
            <person name="Perotto S."/>
            <person name="Peter M."/>
            <person name="Riley R."/>
            <person name="Sitrit Y."/>
            <person name="Stielow B."/>
            <person name="Szollosi G."/>
            <person name="Zifcakova L."/>
            <person name="Stursova M."/>
            <person name="Spatafora J.W."/>
            <person name="Tedersoo L."/>
            <person name="Vaario L.-M."/>
            <person name="Yamada A."/>
            <person name="Yan M."/>
            <person name="Wang P."/>
            <person name="Xu J."/>
            <person name="Bruns T."/>
            <person name="Baldrian P."/>
            <person name="Vilgalys R."/>
            <person name="Henrissat B."/>
            <person name="Grigoriev I.V."/>
            <person name="Hibbett D."/>
            <person name="Nagy L.G."/>
            <person name="Martin F.M."/>
        </authorList>
    </citation>
    <scope>NUCLEOTIDE SEQUENCE</scope>
    <source>
        <strain evidence="1">P2</strain>
    </source>
</reference>
<sequence length="645" mass="73795">MAKNAKRQRKNETNDVADDTKKSIPLIMCLPFELIAEILLYSKSPADVLSLSQTCKHFCATLVQNPVASFIWKRVRAQTTPPVPDPVKLGFSEPQLANFIYGGGNCTVCGKSTNNMYKSFSARVRFCGDPECHLKHSSVLHRNNRHHDLYIIPQYASWLPWIEWPKTGEAPTVHRLVITNGQVLGGEIPITFTYDYGQLLQARNEYNKAALSPATLDEYKLRKQKYVDGLENWMNGCLELCRWKWNLRRLQRITTMHNTTQVEEFAADHGRDKDDVRCTPTIARLLREKLHDFQEITRSDLEALRPEVEVDLARIGSHRKNVGTELSHLRRCREVERLYRELDHIKFDCFPSLPQFRKLPTLRAFRDSTLDVESTGWRNEFVDNLIKNETRQWAAKTVQAFSERLGYPQWPPTDILVHPVHRISTRFTCTRCSKSGPKAARNKSLTFREAAHHICLVPEKGNKDQWSPQNFVADVKAAAAITRFVAAVGMDVQEKTVAESVNISRDIMCLSCSAPIVMGFDAIIQHSHRHDDMQFMILADEELSKFSDYPVTPGVTAQLMRTGEQTKEWRSKSYFGCKHCIPNPLANGETEASSDKKAPKPRKKSKAFTFDGLRCHLKEKHKVIEVADEDLFVFGVHLKELGYKD</sequence>
<protein>
    <submittedName>
        <fullName evidence="1">Uncharacterized protein</fullName>
    </submittedName>
</protein>
<dbReference type="EMBL" id="MU117963">
    <property type="protein sequence ID" value="KAF9653537.1"/>
    <property type="molecule type" value="Genomic_DNA"/>
</dbReference>
<proteinExistence type="predicted"/>
<accession>A0ACB6ZV56</accession>
<gene>
    <name evidence="1" type="ORF">BDM02DRAFT_1562337</name>
</gene>
<name>A0ACB6ZV56_THEGA</name>
<organism evidence="1 2">
    <name type="scientific">Thelephora ganbajun</name>
    <name type="common">Ganba fungus</name>
    <dbReference type="NCBI Taxonomy" id="370292"/>
    <lineage>
        <taxon>Eukaryota</taxon>
        <taxon>Fungi</taxon>
        <taxon>Dikarya</taxon>
        <taxon>Basidiomycota</taxon>
        <taxon>Agaricomycotina</taxon>
        <taxon>Agaricomycetes</taxon>
        <taxon>Thelephorales</taxon>
        <taxon>Thelephoraceae</taxon>
        <taxon>Thelephora</taxon>
    </lineage>
</organism>
<keyword evidence="2" id="KW-1185">Reference proteome</keyword>
<evidence type="ECO:0000313" key="2">
    <source>
        <dbReference type="Proteomes" id="UP000886501"/>
    </source>
</evidence>
<evidence type="ECO:0000313" key="1">
    <source>
        <dbReference type="EMBL" id="KAF9653537.1"/>
    </source>
</evidence>
<comment type="caution">
    <text evidence="1">The sequence shown here is derived from an EMBL/GenBank/DDBJ whole genome shotgun (WGS) entry which is preliminary data.</text>
</comment>